<proteinExistence type="predicted"/>
<dbReference type="EMBL" id="PJCH01000001">
    <property type="protein sequence ID" value="PQA89694.1"/>
    <property type="molecule type" value="Genomic_DNA"/>
</dbReference>
<comment type="caution">
    <text evidence="1">The sequence shown here is derived from an EMBL/GenBank/DDBJ whole genome shotgun (WGS) entry which is preliminary data.</text>
</comment>
<evidence type="ECO:0000313" key="2">
    <source>
        <dbReference type="Proteomes" id="UP000239504"/>
    </source>
</evidence>
<name>A0A2S7KB05_9PROT</name>
<organism evidence="1 2">
    <name type="scientific">Hyphococcus luteus</name>
    <dbReference type="NCBI Taxonomy" id="2058213"/>
    <lineage>
        <taxon>Bacteria</taxon>
        <taxon>Pseudomonadati</taxon>
        <taxon>Pseudomonadota</taxon>
        <taxon>Alphaproteobacteria</taxon>
        <taxon>Parvularculales</taxon>
        <taxon>Parvularculaceae</taxon>
        <taxon>Hyphococcus</taxon>
    </lineage>
</organism>
<gene>
    <name evidence="1" type="ORF">CW354_02210</name>
</gene>
<dbReference type="Proteomes" id="UP000239504">
    <property type="component" value="Unassembled WGS sequence"/>
</dbReference>
<reference evidence="1 2" key="1">
    <citation type="submission" date="2017-12" db="EMBL/GenBank/DDBJ databases">
        <authorList>
            <person name="Hurst M.R.H."/>
        </authorList>
    </citation>
    <scope>NUCLEOTIDE SEQUENCE [LARGE SCALE GENOMIC DNA]</scope>
    <source>
        <strain evidence="1 2">SY-3-19</strain>
    </source>
</reference>
<evidence type="ECO:0000313" key="1">
    <source>
        <dbReference type="EMBL" id="PQA89694.1"/>
    </source>
</evidence>
<dbReference type="AlphaFoldDB" id="A0A2S7KB05"/>
<sequence>MILGPSKNRSTNRSTLRIMLVVKGDEKRRRSLQNSLFILNFLRSLVQGYAQQLIIGAYRQFTF</sequence>
<accession>A0A2S7KB05</accession>
<protein>
    <submittedName>
        <fullName evidence="1">Uncharacterized protein</fullName>
    </submittedName>
</protein>
<keyword evidence="2" id="KW-1185">Reference proteome</keyword>